<evidence type="ECO:0000256" key="5">
    <source>
        <dbReference type="ARBA" id="ARBA00022692"/>
    </source>
</evidence>
<dbReference type="Pfam" id="PF13947">
    <property type="entry name" value="GUB_WAK_bind"/>
    <property type="match status" value="1"/>
</dbReference>
<dbReference type="EMBL" id="JBDFQZ010000010">
    <property type="protein sequence ID" value="KAK9683177.1"/>
    <property type="molecule type" value="Genomic_DNA"/>
</dbReference>
<dbReference type="AlphaFoldDB" id="A0AAW1I1F8"/>
<dbReference type="Pfam" id="PF14380">
    <property type="entry name" value="WAK_assoc"/>
    <property type="match status" value="1"/>
</dbReference>
<keyword evidence="3" id="KW-0723">Serine/threonine-protein kinase</keyword>
<dbReference type="InterPro" id="IPR011009">
    <property type="entry name" value="Kinase-like_dom_sf"/>
</dbReference>
<sequence length="636" mass="71423">MDNFASSSNIVFIYTKIVIVIILTFANIPTSFARHSEEFNICSKTFSCGNITGLSYPFYSRDRPQYCGHPGFELLNCDQYTRKIQIMIMSQTYYVFNINQTSSTMNVARQDFLDGFGCPLKLVNITIDFSIFEYTSLDANISLVYDCASNCSSFSCPTDGGLLPICFMTPKMMLKLNMSQGMCGNRLFLPVHLTDFTAMDEAGKYLPSGAWNGFELKWRANDDLCRECVRSGGQCGHDSKSNKFFCFCSDESKCPFPGSSMNKGRRIAGISLTKLTIVLLACFSAAAVCTIIILIVVFKRRYSSEDRLSRRERRVNVEAFLRGHGSSGPKRYTYNDLKKITNAFKHKLGEGGYGSVYKGTLQNGKLVAVKMLHKSKEDAEEFINEVASIGNTNHVNVVKLFGFCYEGHKRALVYEFMINGSLEKFLYTGENNPSLGWTTLFNISVGVARGLEYLHRGCNIRILHFDIKPHNILLDENFCPKISDFGLAKSCPQKDSIVSMSEARGTVGYIAPEVFLKSFGGVSYKSDVYSYGMLVLEMVGCRRKVDVVGEVSSEQSFPQWIYEQLEVGEESEQEMAVIDEEMEMQRKMIVVSLWCVKTNPSSRPTMSEVVEMLEGKPQSLQIPRASSLSLSLRSQH</sequence>
<evidence type="ECO:0000256" key="6">
    <source>
        <dbReference type="ARBA" id="ARBA00022729"/>
    </source>
</evidence>
<accession>A0AAW1I1F8</accession>
<evidence type="ECO:0000256" key="7">
    <source>
        <dbReference type="ARBA" id="ARBA00022741"/>
    </source>
</evidence>
<keyword evidence="11 16" id="KW-0472">Membrane</keyword>
<feature type="domain" description="Protein kinase" evidence="17">
    <location>
        <begin position="342"/>
        <end position="620"/>
    </location>
</feature>
<dbReference type="InterPro" id="IPR001245">
    <property type="entry name" value="Ser-Thr/Tyr_kinase_cat_dom"/>
</dbReference>
<feature type="transmembrane region" description="Helical" evidence="16">
    <location>
        <begin position="275"/>
        <end position="298"/>
    </location>
</feature>
<keyword evidence="8" id="KW-0418">Kinase</keyword>
<dbReference type="InterPro" id="IPR000719">
    <property type="entry name" value="Prot_kinase_dom"/>
</dbReference>
<evidence type="ECO:0000256" key="9">
    <source>
        <dbReference type="ARBA" id="ARBA00022840"/>
    </source>
</evidence>
<dbReference type="FunFam" id="3.30.200.20:FF:000178">
    <property type="entry name" value="serine/threonine-protein kinase PBS1-like"/>
    <property type="match status" value="1"/>
</dbReference>
<dbReference type="GO" id="GO:0004674">
    <property type="term" value="F:protein serine/threonine kinase activity"/>
    <property type="evidence" value="ECO:0007669"/>
    <property type="project" value="UniProtKB-KW"/>
</dbReference>
<evidence type="ECO:0000313" key="18">
    <source>
        <dbReference type="EMBL" id="KAK9683177.1"/>
    </source>
</evidence>
<evidence type="ECO:0000256" key="16">
    <source>
        <dbReference type="SAM" id="Phobius"/>
    </source>
</evidence>
<evidence type="ECO:0000256" key="14">
    <source>
        <dbReference type="ARBA" id="ARBA00048679"/>
    </source>
</evidence>
<dbReference type="GO" id="GO:0016020">
    <property type="term" value="C:membrane"/>
    <property type="evidence" value="ECO:0007669"/>
    <property type="project" value="UniProtKB-SubCell"/>
</dbReference>
<dbReference type="GO" id="GO:0005524">
    <property type="term" value="F:ATP binding"/>
    <property type="evidence" value="ECO:0007669"/>
    <property type="project" value="UniProtKB-UniRule"/>
</dbReference>
<dbReference type="Proteomes" id="UP001443914">
    <property type="component" value="Unassembled WGS sequence"/>
</dbReference>
<evidence type="ECO:0000256" key="12">
    <source>
        <dbReference type="ARBA" id="ARBA00023180"/>
    </source>
</evidence>
<dbReference type="SUPFAM" id="SSF56112">
    <property type="entry name" value="Protein kinase-like (PK-like)"/>
    <property type="match status" value="1"/>
</dbReference>
<protein>
    <recommendedName>
        <fullName evidence="2">non-specific serine/threonine protein kinase</fullName>
        <ecNumber evidence="2">2.7.11.1</ecNumber>
    </recommendedName>
</protein>
<keyword evidence="7 15" id="KW-0547">Nucleotide-binding</keyword>
<evidence type="ECO:0000256" key="11">
    <source>
        <dbReference type="ARBA" id="ARBA00023136"/>
    </source>
</evidence>
<proteinExistence type="predicted"/>
<keyword evidence="6" id="KW-0732">Signal</keyword>
<dbReference type="InterPro" id="IPR008271">
    <property type="entry name" value="Ser/Thr_kinase_AS"/>
</dbReference>
<dbReference type="PROSITE" id="PS00108">
    <property type="entry name" value="PROTEIN_KINASE_ST"/>
    <property type="match status" value="1"/>
</dbReference>
<evidence type="ECO:0000256" key="1">
    <source>
        <dbReference type="ARBA" id="ARBA00004479"/>
    </source>
</evidence>
<dbReference type="CDD" id="cd14066">
    <property type="entry name" value="STKc_IRAK"/>
    <property type="match status" value="1"/>
</dbReference>
<feature type="binding site" evidence="15">
    <location>
        <position position="370"/>
    </location>
    <ligand>
        <name>ATP</name>
        <dbReference type="ChEBI" id="CHEBI:30616"/>
    </ligand>
</feature>
<comment type="caution">
    <text evidence="18">The sequence shown here is derived from an EMBL/GenBank/DDBJ whole genome shotgun (WGS) entry which is preliminary data.</text>
</comment>
<reference evidence="18" key="1">
    <citation type="submission" date="2024-03" db="EMBL/GenBank/DDBJ databases">
        <title>WGS assembly of Saponaria officinalis var. Norfolk2.</title>
        <authorList>
            <person name="Jenkins J."/>
            <person name="Shu S."/>
            <person name="Grimwood J."/>
            <person name="Barry K."/>
            <person name="Goodstein D."/>
            <person name="Schmutz J."/>
            <person name="Leebens-Mack J."/>
            <person name="Osbourn A."/>
        </authorList>
    </citation>
    <scope>NUCLEOTIDE SEQUENCE [LARGE SCALE GENOMIC DNA]</scope>
    <source>
        <strain evidence="18">JIC</strain>
    </source>
</reference>
<evidence type="ECO:0000256" key="8">
    <source>
        <dbReference type="ARBA" id="ARBA00022777"/>
    </source>
</evidence>
<evidence type="ECO:0000256" key="10">
    <source>
        <dbReference type="ARBA" id="ARBA00022989"/>
    </source>
</evidence>
<gene>
    <name evidence="18" type="ORF">RND81_10G121200</name>
</gene>
<name>A0AAW1I1F8_SAPOF</name>
<dbReference type="PROSITE" id="PS50011">
    <property type="entry name" value="PROTEIN_KINASE_DOM"/>
    <property type="match status" value="1"/>
</dbReference>
<dbReference type="PROSITE" id="PS00107">
    <property type="entry name" value="PROTEIN_KINASE_ATP"/>
    <property type="match status" value="1"/>
</dbReference>
<dbReference type="InterPro" id="IPR045874">
    <property type="entry name" value="LRK10/LRL21-25-like"/>
</dbReference>
<evidence type="ECO:0000256" key="2">
    <source>
        <dbReference type="ARBA" id="ARBA00012513"/>
    </source>
</evidence>
<evidence type="ECO:0000256" key="4">
    <source>
        <dbReference type="ARBA" id="ARBA00022679"/>
    </source>
</evidence>
<evidence type="ECO:0000259" key="17">
    <source>
        <dbReference type="PROSITE" id="PS50011"/>
    </source>
</evidence>
<dbReference type="InterPro" id="IPR017441">
    <property type="entry name" value="Protein_kinase_ATP_BS"/>
</dbReference>
<dbReference type="InterPro" id="IPR032872">
    <property type="entry name" value="WAK_assoc_C"/>
</dbReference>
<evidence type="ECO:0000313" key="19">
    <source>
        <dbReference type="Proteomes" id="UP001443914"/>
    </source>
</evidence>
<keyword evidence="4" id="KW-0808">Transferase</keyword>
<evidence type="ECO:0000256" key="13">
    <source>
        <dbReference type="ARBA" id="ARBA00047899"/>
    </source>
</evidence>
<keyword evidence="5 16" id="KW-0812">Transmembrane</keyword>
<dbReference type="Pfam" id="PF07714">
    <property type="entry name" value="PK_Tyr_Ser-Thr"/>
    <property type="match status" value="1"/>
</dbReference>
<keyword evidence="10 16" id="KW-1133">Transmembrane helix</keyword>
<evidence type="ECO:0000256" key="15">
    <source>
        <dbReference type="PROSITE-ProRule" id="PRU10141"/>
    </source>
</evidence>
<dbReference type="InterPro" id="IPR025287">
    <property type="entry name" value="WAK_GUB"/>
</dbReference>
<keyword evidence="9 15" id="KW-0067">ATP-binding</keyword>
<dbReference type="PANTHER" id="PTHR27009">
    <property type="entry name" value="RUST RESISTANCE KINASE LR10-RELATED"/>
    <property type="match status" value="1"/>
</dbReference>
<keyword evidence="19" id="KW-1185">Reference proteome</keyword>
<dbReference type="FunFam" id="1.10.510.10:FF:000590">
    <property type="entry name" value="PR5-like receptor kinase"/>
    <property type="match status" value="1"/>
</dbReference>
<dbReference type="EC" id="2.7.11.1" evidence="2"/>
<dbReference type="GO" id="GO:0030247">
    <property type="term" value="F:polysaccharide binding"/>
    <property type="evidence" value="ECO:0007669"/>
    <property type="project" value="InterPro"/>
</dbReference>
<comment type="catalytic activity">
    <reaction evidence="13">
        <text>L-threonyl-[protein] + ATP = O-phospho-L-threonyl-[protein] + ADP + H(+)</text>
        <dbReference type="Rhea" id="RHEA:46608"/>
        <dbReference type="Rhea" id="RHEA-COMP:11060"/>
        <dbReference type="Rhea" id="RHEA-COMP:11605"/>
        <dbReference type="ChEBI" id="CHEBI:15378"/>
        <dbReference type="ChEBI" id="CHEBI:30013"/>
        <dbReference type="ChEBI" id="CHEBI:30616"/>
        <dbReference type="ChEBI" id="CHEBI:61977"/>
        <dbReference type="ChEBI" id="CHEBI:456216"/>
        <dbReference type="EC" id="2.7.11.1"/>
    </reaction>
</comment>
<feature type="transmembrane region" description="Helical" evidence="16">
    <location>
        <begin position="6"/>
        <end position="26"/>
    </location>
</feature>
<dbReference type="Gene3D" id="1.10.510.10">
    <property type="entry name" value="Transferase(Phosphotransferase) domain 1"/>
    <property type="match status" value="1"/>
</dbReference>
<comment type="subcellular location">
    <subcellularLocation>
        <location evidence="1">Membrane</location>
        <topology evidence="1">Single-pass type I membrane protein</topology>
    </subcellularLocation>
</comment>
<dbReference type="SMART" id="SM00220">
    <property type="entry name" value="S_TKc"/>
    <property type="match status" value="1"/>
</dbReference>
<comment type="catalytic activity">
    <reaction evidence="14">
        <text>L-seryl-[protein] + ATP = O-phospho-L-seryl-[protein] + ADP + H(+)</text>
        <dbReference type="Rhea" id="RHEA:17989"/>
        <dbReference type="Rhea" id="RHEA-COMP:9863"/>
        <dbReference type="Rhea" id="RHEA-COMP:11604"/>
        <dbReference type="ChEBI" id="CHEBI:15378"/>
        <dbReference type="ChEBI" id="CHEBI:29999"/>
        <dbReference type="ChEBI" id="CHEBI:30616"/>
        <dbReference type="ChEBI" id="CHEBI:83421"/>
        <dbReference type="ChEBI" id="CHEBI:456216"/>
        <dbReference type="EC" id="2.7.11.1"/>
    </reaction>
</comment>
<organism evidence="18 19">
    <name type="scientific">Saponaria officinalis</name>
    <name type="common">Common soapwort</name>
    <name type="synonym">Lychnis saponaria</name>
    <dbReference type="NCBI Taxonomy" id="3572"/>
    <lineage>
        <taxon>Eukaryota</taxon>
        <taxon>Viridiplantae</taxon>
        <taxon>Streptophyta</taxon>
        <taxon>Embryophyta</taxon>
        <taxon>Tracheophyta</taxon>
        <taxon>Spermatophyta</taxon>
        <taxon>Magnoliopsida</taxon>
        <taxon>eudicotyledons</taxon>
        <taxon>Gunneridae</taxon>
        <taxon>Pentapetalae</taxon>
        <taxon>Caryophyllales</taxon>
        <taxon>Caryophyllaceae</taxon>
        <taxon>Caryophylleae</taxon>
        <taxon>Saponaria</taxon>
    </lineage>
</organism>
<dbReference type="Gene3D" id="3.30.200.20">
    <property type="entry name" value="Phosphorylase Kinase, domain 1"/>
    <property type="match status" value="1"/>
</dbReference>
<keyword evidence="12" id="KW-0325">Glycoprotein</keyword>
<evidence type="ECO:0000256" key="3">
    <source>
        <dbReference type="ARBA" id="ARBA00022527"/>
    </source>
</evidence>